<protein>
    <submittedName>
        <fullName evidence="1">Uncharacterized protein</fullName>
    </submittedName>
</protein>
<dbReference type="RefSeq" id="XP_009828173.1">
    <property type="nucleotide sequence ID" value="XM_009829871.1"/>
</dbReference>
<reference evidence="1" key="1">
    <citation type="submission" date="2013-12" db="EMBL/GenBank/DDBJ databases">
        <title>The Genome Sequence of Aphanomyces astaci APO3.</title>
        <authorList>
            <consortium name="The Broad Institute Genomics Platform"/>
            <person name="Russ C."/>
            <person name="Tyler B."/>
            <person name="van West P."/>
            <person name="Dieguez-Uribeondo J."/>
            <person name="Young S.K."/>
            <person name="Zeng Q."/>
            <person name="Gargeya S."/>
            <person name="Fitzgerald M."/>
            <person name="Abouelleil A."/>
            <person name="Alvarado L."/>
            <person name="Chapman S.B."/>
            <person name="Gainer-Dewar J."/>
            <person name="Goldberg J."/>
            <person name="Griggs A."/>
            <person name="Gujja S."/>
            <person name="Hansen M."/>
            <person name="Howarth C."/>
            <person name="Imamovic A."/>
            <person name="Ireland A."/>
            <person name="Larimer J."/>
            <person name="McCowan C."/>
            <person name="Murphy C."/>
            <person name="Pearson M."/>
            <person name="Poon T.W."/>
            <person name="Priest M."/>
            <person name="Roberts A."/>
            <person name="Saif S."/>
            <person name="Shea T."/>
            <person name="Sykes S."/>
            <person name="Wortman J."/>
            <person name="Nusbaum C."/>
            <person name="Birren B."/>
        </authorList>
    </citation>
    <scope>NUCLEOTIDE SEQUENCE [LARGE SCALE GENOMIC DNA]</scope>
    <source>
        <strain evidence="1">APO3</strain>
    </source>
</reference>
<dbReference type="EMBL" id="KI913122">
    <property type="protein sequence ID" value="ETV82504.1"/>
    <property type="molecule type" value="Genomic_DNA"/>
</dbReference>
<dbReference type="VEuPathDB" id="FungiDB:H257_05113"/>
<sequence length="117" mass="12829">MKLIICQTSISVSLEPPASSLLTKASARIACRIVQTNVAKGLVIRLASLGIKAWVGLMSDWMARLSHRQQRRVCASIKALSLSARSIVDSHSWMACFQSAKMSTLLQFGYIPSKYTS</sequence>
<name>W4GU15_APHAT</name>
<dbReference type="AlphaFoldDB" id="W4GU15"/>
<gene>
    <name evidence="1" type="ORF">H257_05113</name>
</gene>
<organism evidence="1">
    <name type="scientific">Aphanomyces astaci</name>
    <name type="common">Crayfish plague agent</name>
    <dbReference type="NCBI Taxonomy" id="112090"/>
    <lineage>
        <taxon>Eukaryota</taxon>
        <taxon>Sar</taxon>
        <taxon>Stramenopiles</taxon>
        <taxon>Oomycota</taxon>
        <taxon>Saprolegniomycetes</taxon>
        <taxon>Saprolegniales</taxon>
        <taxon>Verrucalvaceae</taxon>
        <taxon>Aphanomyces</taxon>
    </lineage>
</organism>
<dbReference type="GeneID" id="20807109"/>
<accession>W4GU15</accession>
<proteinExistence type="predicted"/>
<evidence type="ECO:0000313" key="1">
    <source>
        <dbReference type="EMBL" id="ETV82504.1"/>
    </source>
</evidence>